<feature type="compositionally biased region" description="Basic and acidic residues" evidence="1">
    <location>
        <begin position="126"/>
        <end position="141"/>
    </location>
</feature>
<dbReference type="Proteomes" id="UP000077266">
    <property type="component" value="Unassembled WGS sequence"/>
</dbReference>
<feature type="compositionally biased region" description="Basic and acidic residues" evidence="1">
    <location>
        <begin position="21"/>
        <end position="51"/>
    </location>
</feature>
<keyword evidence="3" id="KW-1185">Reference proteome</keyword>
<dbReference type="EMBL" id="KV426435">
    <property type="protein sequence ID" value="KZV80928.1"/>
    <property type="molecule type" value="Genomic_DNA"/>
</dbReference>
<accession>A0A165BMX8</accession>
<dbReference type="InParanoid" id="A0A165BMX8"/>
<gene>
    <name evidence="2" type="ORF">EXIGLDRAFT_732099</name>
</gene>
<name>A0A165BMX8_EXIGL</name>
<dbReference type="AlphaFoldDB" id="A0A165BMX8"/>
<sequence>MDCPQDTIELQATAPVNTARPRSDTDAYRSKAGDVTHGDADSEEPLEHFNFHADGTASSKYQGSSGRTSDNSPVDNRDRNPAPDDSPGTGQVSLPGVADSEEYAKPSDPIDTGSPSPSNCQEPSDNDIRVEPVDNDERNDPPDWMPPHAQVQSPAAWATPAERASTK</sequence>
<feature type="region of interest" description="Disordered" evidence="1">
    <location>
        <begin position="1"/>
        <end position="167"/>
    </location>
</feature>
<organism evidence="2 3">
    <name type="scientific">Exidia glandulosa HHB12029</name>
    <dbReference type="NCBI Taxonomy" id="1314781"/>
    <lineage>
        <taxon>Eukaryota</taxon>
        <taxon>Fungi</taxon>
        <taxon>Dikarya</taxon>
        <taxon>Basidiomycota</taxon>
        <taxon>Agaricomycotina</taxon>
        <taxon>Agaricomycetes</taxon>
        <taxon>Auriculariales</taxon>
        <taxon>Exidiaceae</taxon>
        <taxon>Exidia</taxon>
    </lineage>
</organism>
<evidence type="ECO:0000256" key="1">
    <source>
        <dbReference type="SAM" id="MobiDB-lite"/>
    </source>
</evidence>
<protein>
    <submittedName>
        <fullName evidence="2">Uncharacterized protein</fullName>
    </submittedName>
</protein>
<evidence type="ECO:0000313" key="2">
    <source>
        <dbReference type="EMBL" id="KZV80928.1"/>
    </source>
</evidence>
<evidence type="ECO:0000313" key="3">
    <source>
        <dbReference type="Proteomes" id="UP000077266"/>
    </source>
</evidence>
<feature type="compositionally biased region" description="Polar residues" evidence="1">
    <location>
        <begin position="56"/>
        <end position="74"/>
    </location>
</feature>
<feature type="compositionally biased region" description="Polar residues" evidence="1">
    <location>
        <begin position="113"/>
        <end position="123"/>
    </location>
</feature>
<proteinExistence type="predicted"/>
<reference evidence="2 3" key="1">
    <citation type="journal article" date="2016" name="Mol. Biol. Evol.">
        <title>Comparative Genomics of Early-Diverging Mushroom-Forming Fungi Provides Insights into the Origins of Lignocellulose Decay Capabilities.</title>
        <authorList>
            <person name="Nagy L.G."/>
            <person name="Riley R."/>
            <person name="Tritt A."/>
            <person name="Adam C."/>
            <person name="Daum C."/>
            <person name="Floudas D."/>
            <person name="Sun H."/>
            <person name="Yadav J.S."/>
            <person name="Pangilinan J."/>
            <person name="Larsson K.H."/>
            <person name="Matsuura K."/>
            <person name="Barry K."/>
            <person name="Labutti K."/>
            <person name="Kuo R."/>
            <person name="Ohm R.A."/>
            <person name="Bhattacharya S.S."/>
            <person name="Shirouzu T."/>
            <person name="Yoshinaga Y."/>
            <person name="Martin F.M."/>
            <person name="Grigoriev I.V."/>
            <person name="Hibbett D.S."/>
        </authorList>
    </citation>
    <scope>NUCLEOTIDE SEQUENCE [LARGE SCALE GENOMIC DNA]</scope>
    <source>
        <strain evidence="2 3">HHB12029</strain>
    </source>
</reference>